<proteinExistence type="inferred from homology"/>
<feature type="compositionally biased region" description="Polar residues" evidence="12">
    <location>
        <begin position="143"/>
        <end position="153"/>
    </location>
</feature>
<keyword evidence="6 11" id="KW-0156">Chromatin regulator</keyword>
<accession>W3VEE5</accession>
<dbReference type="GO" id="GO:0008270">
    <property type="term" value="F:zinc ion binding"/>
    <property type="evidence" value="ECO:0007669"/>
    <property type="project" value="UniProtKB-KW"/>
</dbReference>
<evidence type="ECO:0000313" key="15">
    <source>
        <dbReference type="Proteomes" id="UP000019462"/>
    </source>
</evidence>
<comment type="caution">
    <text evidence="14">The sequence shown here is derived from an EMBL/GenBank/DDBJ whole genome shotgun (WGS) entry which is preliminary data.</text>
</comment>
<evidence type="ECO:0000256" key="8">
    <source>
        <dbReference type="PIRSR" id="PIRSR628651-50"/>
    </source>
</evidence>
<keyword evidence="15" id="KW-1185">Reference proteome</keyword>
<keyword evidence="5 9" id="KW-0862">Zinc</keyword>
<dbReference type="Gene3D" id="6.10.140.1740">
    <property type="match status" value="1"/>
</dbReference>
<dbReference type="GO" id="GO:0000785">
    <property type="term" value="C:chromatin"/>
    <property type="evidence" value="ECO:0007669"/>
    <property type="project" value="UniProtKB-ARBA"/>
</dbReference>
<evidence type="ECO:0000256" key="6">
    <source>
        <dbReference type="ARBA" id="ARBA00022853"/>
    </source>
</evidence>
<dbReference type="HOGENOM" id="CLU_456432_0_0_1"/>
<feature type="site" description="Histone H3K4me3 binding" evidence="8">
    <location>
        <position position="551"/>
    </location>
</feature>
<dbReference type="GO" id="GO:0006325">
    <property type="term" value="P:chromatin organization"/>
    <property type="evidence" value="ECO:0007669"/>
    <property type="project" value="UniProtKB-KW"/>
</dbReference>
<organism evidence="14 15">
    <name type="scientific">Moesziomyces aphidis</name>
    <name type="common">Pseudozyma aphidis</name>
    <dbReference type="NCBI Taxonomy" id="84754"/>
    <lineage>
        <taxon>Eukaryota</taxon>
        <taxon>Fungi</taxon>
        <taxon>Dikarya</taxon>
        <taxon>Basidiomycota</taxon>
        <taxon>Ustilaginomycotina</taxon>
        <taxon>Ustilaginomycetes</taxon>
        <taxon>Ustilaginales</taxon>
        <taxon>Ustilaginaceae</taxon>
        <taxon>Moesziomyces</taxon>
    </lineage>
</organism>
<evidence type="ECO:0000256" key="1">
    <source>
        <dbReference type="ARBA" id="ARBA00004123"/>
    </source>
</evidence>
<dbReference type="Pfam" id="PF12998">
    <property type="entry name" value="ING"/>
    <property type="match status" value="1"/>
</dbReference>
<feature type="binding site" evidence="9">
    <location>
        <position position="569"/>
    </location>
    <ligand>
        <name>Zn(2+)</name>
        <dbReference type="ChEBI" id="CHEBI:29105"/>
        <label>2</label>
    </ligand>
</feature>
<keyword evidence="7 11" id="KW-0539">Nucleus</keyword>
<feature type="compositionally biased region" description="Acidic residues" evidence="12">
    <location>
        <begin position="177"/>
        <end position="187"/>
    </location>
</feature>
<evidence type="ECO:0000256" key="12">
    <source>
        <dbReference type="SAM" id="MobiDB-lite"/>
    </source>
</evidence>
<feature type="compositionally biased region" description="Polar residues" evidence="12">
    <location>
        <begin position="21"/>
        <end position="42"/>
    </location>
</feature>
<feature type="site" description="Histone H3K4me3 binding" evidence="8">
    <location>
        <position position="528"/>
    </location>
</feature>
<dbReference type="CDD" id="cd16859">
    <property type="entry name" value="ING_ING4_5"/>
    <property type="match status" value="1"/>
</dbReference>
<evidence type="ECO:0000256" key="4">
    <source>
        <dbReference type="ARBA" id="ARBA00022771"/>
    </source>
</evidence>
<dbReference type="PROSITE" id="PS50016">
    <property type="entry name" value="ZF_PHD_2"/>
    <property type="match status" value="1"/>
</dbReference>
<feature type="domain" description="PHD-type" evidence="13">
    <location>
        <begin position="526"/>
        <end position="575"/>
    </location>
</feature>
<feature type="binding site" evidence="9">
    <location>
        <position position="531"/>
    </location>
    <ligand>
        <name>Zn(2+)</name>
        <dbReference type="ChEBI" id="CHEBI:29105"/>
        <label>1</label>
    </ligand>
</feature>
<feature type="compositionally biased region" description="Basic and acidic residues" evidence="12">
    <location>
        <begin position="241"/>
        <end position="253"/>
    </location>
</feature>
<evidence type="ECO:0000256" key="10">
    <source>
        <dbReference type="PROSITE-ProRule" id="PRU00146"/>
    </source>
</evidence>
<gene>
    <name evidence="14" type="ORF">PaG_06004</name>
</gene>
<name>W3VEE5_MOEAP</name>
<feature type="site" description="Histone H3K4me3 binding" evidence="8">
    <location>
        <position position="543"/>
    </location>
</feature>
<dbReference type="EMBL" id="AWNI01000039">
    <property type="protein sequence ID" value="ETS60013.1"/>
    <property type="molecule type" value="Genomic_DNA"/>
</dbReference>
<feature type="binding site" evidence="9">
    <location>
        <position position="556"/>
    </location>
    <ligand>
        <name>Zn(2+)</name>
        <dbReference type="ChEBI" id="CHEBI:29105"/>
        <label>1</label>
    </ligand>
</feature>
<dbReference type="InterPro" id="IPR019786">
    <property type="entry name" value="Zinc_finger_PHD-type_CS"/>
</dbReference>
<feature type="region of interest" description="Disordered" evidence="12">
    <location>
        <begin position="307"/>
        <end position="342"/>
    </location>
</feature>
<comment type="similarity">
    <text evidence="2 11">Belongs to the ING family.</text>
</comment>
<dbReference type="Gene3D" id="3.30.40.10">
    <property type="entry name" value="Zinc/RING finger domain, C3HC4 (zinc finger)"/>
    <property type="match status" value="1"/>
</dbReference>
<feature type="binding site" evidence="9">
    <location>
        <position position="542"/>
    </location>
    <ligand>
        <name>Zn(2+)</name>
        <dbReference type="ChEBI" id="CHEBI:29105"/>
        <label>2</label>
    </ligand>
</feature>
<evidence type="ECO:0000256" key="3">
    <source>
        <dbReference type="ARBA" id="ARBA00022723"/>
    </source>
</evidence>
<dbReference type="Proteomes" id="UP000019462">
    <property type="component" value="Unassembled WGS sequence"/>
</dbReference>
<feature type="compositionally biased region" description="Acidic residues" evidence="12">
    <location>
        <begin position="87"/>
        <end position="123"/>
    </location>
</feature>
<evidence type="ECO:0000256" key="7">
    <source>
        <dbReference type="ARBA" id="ARBA00023242"/>
    </source>
</evidence>
<dbReference type="OrthoDB" id="5411773at2759"/>
<feature type="binding site" evidence="9">
    <location>
        <position position="572"/>
    </location>
    <ligand>
        <name>Zn(2+)</name>
        <dbReference type="ChEBI" id="CHEBI:29105"/>
        <label>2</label>
    </ligand>
</feature>
<feature type="site" description="Histone H3K4me3 binding" evidence="8">
    <location>
        <position position="539"/>
    </location>
</feature>
<comment type="function">
    <text evidence="11">Component of an histone acetyltransferase complex.</text>
</comment>
<feature type="compositionally biased region" description="Low complexity" evidence="12">
    <location>
        <begin position="62"/>
        <end position="71"/>
    </location>
</feature>
<dbReference type="GO" id="GO:0006355">
    <property type="term" value="P:regulation of DNA-templated transcription"/>
    <property type="evidence" value="ECO:0007669"/>
    <property type="project" value="TreeGrafter"/>
</dbReference>
<sequence>MRSSSSSSRIASDAHYHEAATGTTCRNLGRQATNSHWMSAPSSPRKGSVHSSPVRAPRRRPSATASSPSSRTADRRARSAQLYDSIGEMDDENDAAYDQDLDADGEYDDDYLDHDAQGQEEEVVVATVPPAPTRSGRERRTSENPTDSTPRQSSRPKRSRAPHGSYYDLPPLPSFSDAEDDDSEDEAPSIRKRPRRAEVLTSDAESEQSSHRRSDAPGATNSKVAEDEGQSAQPPVELSEEEKQKAREDKEQHELAARWTDEYFEIVEQLPLEVHRAFALMRELEGQMHTRVTGMVHDIATYHHARLAHPSTTSSSTSRSQKAGSEDEAERLLGAPLPCPDDGDAGMMDKAERMDLLRGISSAANESVKAAEEKMGLAATAYEWIDRHIRRLDGDIAKLEASILLGLRSGTQESRGAREALGLALDDPTPAPAEPAVSVAESAALTKAAGARRGRTRSRSNTTTPKQRTTSLPSPSPQPAVPGQPTRKQGGRRKPRPSTGRRKSTLADPVVVRPDVSDMPDDPTEPRYCYCDQISFDQMVACDNDDCTIEWFHYACVGLDQQPKAEWFCRFCAPPNWKGPGMLVPPNAKHLPPPPNKR</sequence>
<feature type="region of interest" description="Disordered" evidence="12">
    <location>
        <begin position="424"/>
        <end position="520"/>
    </location>
</feature>
<feature type="binding site" evidence="9">
    <location>
        <position position="529"/>
    </location>
    <ligand>
        <name>Zn(2+)</name>
        <dbReference type="ChEBI" id="CHEBI:29105"/>
        <label>1</label>
    </ligand>
</feature>
<feature type="region of interest" description="Disordered" evidence="12">
    <location>
        <begin position="1"/>
        <end position="253"/>
    </location>
</feature>
<protein>
    <recommendedName>
        <fullName evidence="11">Chromatin modification-related protein</fullName>
    </recommendedName>
</protein>
<keyword evidence="3 9" id="KW-0479">Metal-binding</keyword>
<dbReference type="CDD" id="cd15587">
    <property type="entry name" value="PHD_Yng1p_like"/>
    <property type="match status" value="1"/>
</dbReference>
<dbReference type="InterPro" id="IPR028651">
    <property type="entry name" value="ING_fam"/>
</dbReference>
<dbReference type="SMART" id="SM00249">
    <property type="entry name" value="PHD"/>
    <property type="match status" value="1"/>
</dbReference>
<dbReference type="InterPro" id="IPR001965">
    <property type="entry name" value="Znf_PHD"/>
</dbReference>
<feature type="compositionally biased region" description="Basic residues" evidence="12">
    <location>
        <begin position="489"/>
        <end position="504"/>
    </location>
</feature>
<comment type="domain">
    <text evidence="11">The PHD-type zinc finger mediates the binding to H3K4me3.</text>
</comment>
<keyword evidence="4 10" id="KW-0863">Zinc-finger</keyword>
<dbReference type="PANTHER" id="PTHR10333">
    <property type="entry name" value="INHIBITOR OF GROWTH PROTEIN"/>
    <property type="match status" value="1"/>
</dbReference>
<dbReference type="PANTHER" id="PTHR10333:SF42">
    <property type="entry name" value="INHIBITOR OF GROWTH PROTEIN 5"/>
    <property type="match status" value="1"/>
</dbReference>
<evidence type="ECO:0000256" key="5">
    <source>
        <dbReference type="ARBA" id="ARBA00022833"/>
    </source>
</evidence>
<feature type="binding site" evidence="9">
    <location>
        <position position="553"/>
    </location>
    <ligand>
        <name>Zn(2+)</name>
        <dbReference type="ChEBI" id="CHEBI:29105"/>
        <label>1</label>
    </ligand>
</feature>
<dbReference type="SUPFAM" id="SSF57903">
    <property type="entry name" value="FYVE/PHD zinc finger"/>
    <property type="match status" value="1"/>
</dbReference>
<reference evidence="14 15" key="1">
    <citation type="journal article" date="2014" name="Genome Announc.">
        <title>Genome sequence of the basidiomycetous fungus Pseudozyma aphidis DSM70725, an efficient producer of biosurfactant mannosylerythritol lipids.</title>
        <authorList>
            <person name="Lorenz S."/>
            <person name="Guenther M."/>
            <person name="Grumaz C."/>
            <person name="Rupp S."/>
            <person name="Zibek S."/>
            <person name="Sohn K."/>
        </authorList>
    </citation>
    <scope>NUCLEOTIDE SEQUENCE [LARGE SCALE GENOMIC DNA]</scope>
    <source>
        <strain evidence="15">ATCC 32657 / CBS 517.83 / DSM 70725 / JCM 10318 / NBRC 10182 / NRRL Y-7954 / St-0401</strain>
    </source>
</reference>
<dbReference type="PROSITE" id="PS01359">
    <property type="entry name" value="ZF_PHD_1"/>
    <property type="match status" value="1"/>
</dbReference>
<evidence type="ECO:0000259" key="13">
    <source>
        <dbReference type="PROSITE" id="PS50016"/>
    </source>
</evidence>
<dbReference type="InterPro" id="IPR011011">
    <property type="entry name" value="Znf_FYVE_PHD"/>
</dbReference>
<dbReference type="InterPro" id="IPR019787">
    <property type="entry name" value="Znf_PHD-finger"/>
</dbReference>
<dbReference type="InterPro" id="IPR013083">
    <property type="entry name" value="Znf_RING/FYVE/PHD"/>
</dbReference>
<feature type="compositionally biased region" description="Low complexity" evidence="12">
    <location>
        <begin position="434"/>
        <end position="449"/>
    </location>
</feature>
<comment type="subcellular location">
    <subcellularLocation>
        <location evidence="1 11">Nucleus</location>
    </subcellularLocation>
</comment>
<dbReference type="SMART" id="SM01408">
    <property type="entry name" value="ING"/>
    <property type="match status" value="1"/>
</dbReference>
<feature type="compositionally biased region" description="Low complexity" evidence="12">
    <location>
        <begin position="311"/>
        <end position="320"/>
    </location>
</feature>
<evidence type="ECO:0000256" key="11">
    <source>
        <dbReference type="RuleBase" id="RU361213"/>
    </source>
</evidence>
<evidence type="ECO:0000256" key="2">
    <source>
        <dbReference type="ARBA" id="ARBA00010210"/>
    </source>
</evidence>
<dbReference type="InterPro" id="IPR024610">
    <property type="entry name" value="ING_N_histone-binding"/>
</dbReference>
<dbReference type="GO" id="GO:0005634">
    <property type="term" value="C:nucleus"/>
    <property type="evidence" value="ECO:0007669"/>
    <property type="project" value="UniProtKB-SubCell"/>
</dbReference>
<dbReference type="AlphaFoldDB" id="W3VEE5"/>
<evidence type="ECO:0000256" key="9">
    <source>
        <dbReference type="PIRSR" id="PIRSR628651-51"/>
    </source>
</evidence>
<feature type="binding site" evidence="9">
    <location>
        <position position="547"/>
    </location>
    <ligand>
        <name>Zn(2+)</name>
        <dbReference type="ChEBI" id="CHEBI:29105"/>
        <label>2</label>
    </ligand>
</feature>
<evidence type="ECO:0000313" key="14">
    <source>
        <dbReference type="EMBL" id="ETS60013.1"/>
    </source>
</evidence>
<comment type="subunit">
    <text evidence="11">Component of an histone acetyltransferase complex. Interacts with H3K4me3 and to a lesser extent with H3K4me2.</text>
</comment>